<evidence type="ECO:0000256" key="1">
    <source>
        <dbReference type="ARBA" id="ARBA00022679"/>
    </source>
</evidence>
<keyword evidence="8" id="KW-1185">Reference proteome</keyword>
<dbReference type="FunFam" id="3.40.30.10:FF:000200">
    <property type="entry name" value="Glutathione S-transferase"/>
    <property type="match status" value="1"/>
</dbReference>
<accession>I1HV74</accession>
<organism evidence="6">
    <name type="scientific">Brachypodium distachyon</name>
    <name type="common">Purple false brome</name>
    <name type="synonym">Trachynia distachya</name>
    <dbReference type="NCBI Taxonomy" id="15368"/>
    <lineage>
        <taxon>Eukaryota</taxon>
        <taxon>Viridiplantae</taxon>
        <taxon>Streptophyta</taxon>
        <taxon>Embryophyta</taxon>
        <taxon>Tracheophyta</taxon>
        <taxon>Spermatophyta</taxon>
        <taxon>Magnoliopsida</taxon>
        <taxon>Liliopsida</taxon>
        <taxon>Poales</taxon>
        <taxon>Poaceae</taxon>
        <taxon>BOP clade</taxon>
        <taxon>Pooideae</taxon>
        <taxon>Stipodae</taxon>
        <taxon>Brachypodieae</taxon>
        <taxon>Brachypodium</taxon>
    </lineage>
</organism>
<keyword evidence="3" id="KW-0963">Cytoplasm</keyword>
<dbReference type="SFLD" id="SFLDG00358">
    <property type="entry name" value="Main_(cytGST)"/>
    <property type="match status" value="1"/>
</dbReference>
<reference evidence="6 7" key="1">
    <citation type="journal article" date="2010" name="Nature">
        <title>Genome sequencing and analysis of the model grass Brachypodium distachyon.</title>
        <authorList>
            <consortium name="International Brachypodium Initiative"/>
        </authorList>
    </citation>
    <scope>NUCLEOTIDE SEQUENCE [LARGE SCALE GENOMIC DNA]</scope>
    <source>
        <strain evidence="6">Bd21</strain>
        <strain evidence="7">cv. Bd21</strain>
    </source>
</reference>
<dbReference type="PROSITE" id="PS50404">
    <property type="entry name" value="GST_NTER"/>
    <property type="match status" value="1"/>
</dbReference>
<dbReference type="InterPro" id="IPR045074">
    <property type="entry name" value="GST_C_Tau"/>
</dbReference>
<dbReference type="KEGG" id="bdi:100843347"/>
<dbReference type="SUPFAM" id="SSF52833">
    <property type="entry name" value="Thioredoxin-like"/>
    <property type="match status" value="1"/>
</dbReference>
<dbReference type="AlphaFoldDB" id="I1HV74"/>
<evidence type="ECO:0000313" key="8">
    <source>
        <dbReference type="Proteomes" id="UP000008810"/>
    </source>
</evidence>
<comment type="subcellular location">
    <subcellularLocation>
        <location evidence="3">Cytoplasm</location>
        <location evidence="3">Cytosol</location>
    </subcellularLocation>
</comment>
<dbReference type="HOGENOM" id="CLU_011226_18_1_1"/>
<dbReference type="SUPFAM" id="SSF47616">
    <property type="entry name" value="GST C-terminal domain-like"/>
    <property type="match status" value="1"/>
</dbReference>
<evidence type="ECO:0000313" key="6">
    <source>
        <dbReference type="EMBL" id="KQK11543.1"/>
    </source>
</evidence>
<dbReference type="InterPro" id="IPR036249">
    <property type="entry name" value="Thioredoxin-like_sf"/>
</dbReference>
<dbReference type="OMA" id="PDLCRWA"/>
<evidence type="ECO:0000259" key="5">
    <source>
        <dbReference type="PROSITE" id="PS50405"/>
    </source>
</evidence>
<dbReference type="PROSITE" id="PS50405">
    <property type="entry name" value="GST_CTER"/>
    <property type="match status" value="1"/>
</dbReference>
<dbReference type="PANTHER" id="PTHR11260:SF503">
    <property type="entry name" value="GLUTATHIONE TRANSFERASE"/>
    <property type="match status" value="1"/>
</dbReference>
<dbReference type="Pfam" id="PF13410">
    <property type="entry name" value="GST_C_2"/>
    <property type="match status" value="1"/>
</dbReference>
<dbReference type="SFLD" id="SFLDS00019">
    <property type="entry name" value="Glutathione_Transferase_(cytos"/>
    <property type="match status" value="1"/>
</dbReference>
<dbReference type="Proteomes" id="UP000008810">
    <property type="component" value="Chromosome 2"/>
</dbReference>
<dbReference type="Gene3D" id="1.20.1050.10">
    <property type="match status" value="1"/>
</dbReference>
<feature type="domain" description="GST N-terminal" evidence="4">
    <location>
        <begin position="5"/>
        <end position="84"/>
    </location>
</feature>
<dbReference type="Gramene" id="KQK11543">
    <property type="protein sequence ID" value="KQK11543"/>
    <property type="gene ID" value="BRADI_2g60760v3"/>
</dbReference>
<reference evidence="7" key="3">
    <citation type="submission" date="2018-08" db="UniProtKB">
        <authorList>
            <consortium name="EnsemblPlants"/>
        </authorList>
    </citation>
    <scope>IDENTIFICATION</scope>
    <source>
        <strain evidence="7">cv. Bd21</strain>
    </source>
</reference>
<dbReference type="GO" id="GO:0005829">
    <property type="term" value="C:cytosol"/>
    <property type="evidence" value="ECO:0007669"/>
    <property type="project" value="UniProtKB-SubCell"/>
</dbReference>
<dbReference type="eggNOG" id="KOG0406">
    <property type="taxonomic scope" value="Eukaryota"/>
</dbReference>
<dbReference type="EnsemblPlants" id="KQK11543">
    <property type="protein sequence ID" value="KQK11543"/>
    <property type="gene ID" value="BRADI_2g60760v3"/>
</dbReference>
<protein>
    <recommendedName>
        <fullName evidence="3">Glutathione S-transferase</fullName>
        <ecNumber evidence="3">2.5.1.18</ecNumber>
    </recommendedName>
</protein>
<comment type="catalytic activity">
    <reaction evidence="2 3">
        <text>RX + glutathione = an S-substituted glutathione + a halide anion + H(+)</text>
        <dbReference type="Rhea" id="RHEA:16437"/>
        <dbReference type="ChEBI" id="CHEBI:15378"/>
        <dbReference type="ChEBI" id="CHEBI:16042"/>
        <dbReference type="ChEBI" id="CHEBI:17792"/>
        <dbReference type="ChEBI" id="CHEBI:57925"/>
        <dbReference type="ChEBI" id="CHEBI:90779"/>
        <dbReference type="EC" id="2.5.1.18"/>
    </reaction>
</comment>
<evidence type="ECO:0000313" key="7">
    <source>
        <dbReference type="EnsemblPlants" id="KQK11543"/>
    </source>
</evidence>
<dbReference type="PANTHER" id="PTHR11260">
    <property type="entry name" value="GLUTATHIONE S-TRANSFERASE, GST, SUPERFAMILY, GST DOMAIN CONTAINING"/>
    <property type="match status" value="1"/>
</dbReference>
<dbReference type="GO" id="GO:0005737">
    <property type="term" value="C:cytoplasm"/>
    <property type="evidence" value="ECO:0000318"/>
    <property type="project" value="GO_Central"/>
</dbReference>
<dbReference type="Gene3D" id="3.40.30.10">
    <property type="entry name" value="Glutaredoxin"/>
    <property type="match status" value="1"/>
</dbReference>
<dbReference type="GO" id="GO:0004364">
    <property type="term" value="F:glutathione transferase activity"/>
    <property type="evidence" value="ECO:0000318"/>
    <property type="project" value="GO_Central"/>
</dbReference>
<evidence type="ECO:0000256" key="3">
    <source>
        <dbReference type="RuleBase" id="RU369102"/>
    </source>
</evidence>
<dbReference type="STRING" id="15368.I1HV74"/>
<dbReference type="InterPro" id="IPR010987">
    <property type="entry name" value="Glutathione-S-Trfase_C-like"/>
</dbReference>
<dbReference type="InterPro" id="IPR036282">
    <property type="entry name" value="Glutathione-S-Trfase_C_sf"/>
</dbReference>
<comment type="similarity">
    <text evidence="3">Belongs to the GST superfamily.</text>
</comment>
<reference evidence="6" key="2">
    <citation type="submission" date="2017-06" db="EMBL/GenBank/DDBJ databases">
        <title>WGS assembly of Brachypodium distachyon.</title>
        <authorList>
            <consortium name="The International Brachypodium Initiative"/>
            <person name="Lucas S."/>
            <person name="Harmon-Smith M."/>
            <person name="Lail K."/>
            <person name="Tice H."/>
            <person name="Grimwood J."/>
            <person name="Bruce D."/>
            <person name="Barry K."/>
            <person name="Shu S."/>
            <person name="Lindquist E."/>
            <person name="Wang M."/>
            <person name="Pitluck S."/>
            <person name="Vogel J.P."/>
            <person name="Garvin D.F."/>
            <person name="Mockler T.C."/>
            <person name="Schmutz J."/>
            <person name="Rokhsar D."/>
            <person name="Bevan M.W."/>
        </authorList>
    </citation>
    <scope>NUCLEOTIDE SEQUENCE</scope>
    <source>
        <strain evidence="6">Bd21</strain>
    </source>
</reference>
<dbReference type="FunFam" id="1.20.1050.10:FF:000012">
    <property type="entry name" value="Tau class glutathione S-transferase"/>
    <property type="match status" value="1"/>
</dbReference>
<evidence type="ECO:0000259" key="4">
    <source>
        <dbReference type="PROSITE" id="PS50404"/>
    </source>
</evidence>
<feature type="domain" description="GST C-terminal" evidence="5">
    <location>
        <begin position="90"/>
        <end position="213"/>
    </location>
</feature>
<dbReference type="InterPro" id="IPR045073">
    <property type="entry name" value="Omega/Tau-like"/>
</dbReference>
<dbReference type="GO" id="GO:0006749">
    <property type="term" value="P:glutathione metabolic process"/>
    <property type="evidence" value="ECO:0000318"/>
    <property type="project" value="GO_Central"/>
</dbReference>
<dbReference type="CDD" id="cd03058">
    <property type="entry name" value="GST_N_Tau"/>
    <property type="match status" value="1"/>
</dbReference>
<dbReference type="GeneID" id="100843347"/>
<dbReference type="RefSeq" id="XP_010232820.1">
    <property type="nucleotide sequence ID" value="XM_010234518.3"/>
</dbReference>
<dbReference type="EC" id="2.5.1.18" evidence="3"/>
<dbReference type="Pfam" id="PF13417">
    <property type="entry name" value="GST_N_3"/>
    <property type="match status" value="1"/>
</dbReference>
<gene>
    <name evidence="7" type="primary">LOC100843347</name>
    <name evidence="6" type="ORF">BRADI_2g60760v3</name>
</gene>
<sequence length="230" mass="25147">MSSPSPVKVIGASDSPYSHRAEAALRLKGVPYELLLEDLGNKSDLLLKHNPVHNKVPVLLHGEAAICESLVIVEYVDEAFPGGPPILPGGPLARAAARFWARFIDDKCSKPFWLALWLEGEAREGFEKEFKENMALLEAELGGKKFFGGDTVGLVDIAACVFAHWLGVFEEAAGVRLVADDEFPRLRRWAADYAADEKVGACLPDKQQLLKNFTAKKAMFVASAKAMLPK</sequence>
<evidence type="ECO:0000256" key="2">
    <source>
        <dbReference type="ARBA" id="ARBA00047960"/>
    </source>
</evidence>
<proteinExistence type="inferred from homology"/>
<dbReference type="CDD" id="cd03185">
    <property type="entry name" value="GST_C_Tau"/>
    <property type="match status" value="1"/>
</dbReference>
<name>I1HV74_BRADI</name>
<dbReference type="EMBL" id="CM000881">
    <property type="protein sequence ID" value="KQK11543.1"/>
    <property type="molecule type" value="Genomic_DNA"/>
</dbReference>
<dbReference type="OrthoDB" id="4951845at2759"/>
<dbReference type="InterPro" id="IPR004045">
    <property type="entry name" value="Glutathione_S-Trfase_N"/>
</dbReference>
<keyword evidence="1 3" id="KW-0808">Transferase</keyword>
<dbReference type="InterPro" id="IPR040079">
    <property type="entry name" value="Glutathione_S-Trfase"/>
</dbReference>
<comment type="function">
    <text evidence="3">Is involved in the conjugation of reduced glutathione to a wide number of exogenous and endogenous hydrophobic electrophiles.</text>
</comment>
<dbReference type="SFLD" id="SFLDG01152">
    <property type="entry name" value="Main.3:_Omega-_and_Tau-like"/>
    <property type="match status" value="1"/>
</dbReference>